<sequence>MLVLFLVGSGIAVGLEIDRFRESELNQIITSKLDTAYLEIHRLQQRNHLQQQHLKDYCGSLQRWNQTVSEDSKSLPKMYRDSFKIVIENVRMFIRLFTYLSNN</sequence>
<organism evidence="1 2">
    <name type="scientific">Nonlabens agnitus</name>
    <dbReference type="NCBI Taxonomy" id="870484"/>
    <lineage>
        <taxon>Bacteria</taxon>
        <taxon>Pseudomonadati</taxon>
        <taxon>Bacteroidota</taxon>
        <taxon>Flavobacteriia</taxon>
        <taxon>Flavobacteriales</taxon>
        <taxon>Flavobacteriaceae</taxon>
        <taxon>Nonlabens</taxon>
    </lineage>
</organism>
<proteinExistence type="predicted"/>
<gene>
    <name evidence="1" type="ORF">BST86_00440</name>
</gene>
<evidence type="ECO:0000313" key="1">
    <source>
        <dbReference type="EMBL" id="PRP65663.1"/>
    </source>
</evidence>
<accession>A0A2S9WQ99</accession>
<protein>
    <submittedName>
        <fullName evidence="1">Uncharacterized protein</fullName>
    </submittedName>
</protein>
<reference evidence="1 2" key="1">
    <citation type="submission" date="2016-11" db="EMBL/GenBank/DDBJ databases">
        <title>Trade-off between light-utilization and light-protection in marine flavobacteria.</title>
        <authorList>
            <person name="Kumagai Y."/>
        </authorList>
    </citation>
    <scope>NUCLEOTIDE SEQUENCE [LARGE SCALE GENOMIC DNA]</scope>
    <source>
        <strain evidence="1 2">JCM 17109</strain>
    </source>
</reference>
<evidence type="ECO:0000313" key="2">
    <source>
        <dbReference type="Proteomes" id="UP000239532"/>
    </source>
</evidence>
<comment type="caution">
    <text evidence="1">The sequence shown here is derived from an EMBL/GenBank/DDBJ whole genome shotgun (WGS) entry which is preliminary data.</text>
</comment>
<name>A0A2S9WQ99_9FLAO</name>
<dbReference type="AlphaFoldDB" id="A0A2S9WQ99"/>
<dbReference type="EMBL" id="MQUC01000003">
    <property type="protein sequence ID" value="PRP65663.1"/>
    <property type="molecule type" value="Genomic_DNA"/>
</dbReference>
<keyword evidence="2" id="KW-1185">Reference proteome</keyword>
<dbReference type="Proteomes" id="UP000239532">
    <property type="component" value="Unassembled WGS sequence"/>
</dbReference>